<dbReference type="RefSeq" id="WP_205295309.1">
    <property type="nucleotide sequence ID" value="NZ_CP070369.1"/>
</dbReference>
<sequence>MTDKTNIAIVPATRQRQITAANTGKPPVPWPQKHQPLCWSLRLWSVRHSRGLERLYRVFAKVFLTLHPLWGRIGYSRAERPIGFIEKRVKGVLFDCRMCGQCILSSTGMSCPMNCPKQLRNGPCGGVRAGGHCEVRPDMPCVWVKAWEGSRNMTHGDLILRVQKPVDQSLFETSSWLRTTAKAAAEQDRSRMGDTA</sequence>
<protein>
    <submittedName>
        <fullName evidence="2">Methylenetetrahydrofolate reductase C-terminal domain-containing protein</fullName>
    </submittedName>
</protein>
<dbReference type="EMBL" id="CP070369">
    <property type="protein sequence ID" value="QRZ14332.1"/>
    <property type="molecule type" value="Genomic_DNA"/>
</dbReference>
<evidence type="ECO:0000313" key="3">
    <source>
        <dbReference type="Proteomes" id="UP000663629"/>
    </source>
</evidence>
<evidence type="ECO:0000259" key="1">
    <source>
        <dbReference type="Pfam" id="PF12225"/>
    </source>
</evidence>
<evidence type="ECO:0000313" key="2">
    <source>
        <dbReference type="EMBL" id="QRZ14332.1"/>
    </source>
</evidence>
<organism evidence="2 3">
    <name type="scientific">Paracoccus methylovorus</name>
    <dbReference type="NCBI Taxonomy" id="2812658"/>
    <lineage>
        <taxon>Bacteria</taxon>
        <taxon>Pseudomonadati</taxon>
        <taxon>Pseudomonadota</taxon>
        <taxon>Alphaproteobacteria</taxon>
        <taxon>Rhodobacterales</taxon>
        <taxon>Paracoccaceae</taxon>
        <taxon>Paracoccus</taxon>
    </lineage>
</organism>
<proteinExistence type="predicted"/>
<reference evidence="2 3" key="1">
    <citation type="submission" date="2021-02" db="EMBL/GenBank/DDBJ databases">
        <title>Paracoccus methylovroum sp.nov., a new methanol and methylamine utilizing methylotrophic denitrifer.</title>
        <authorList>
            <person name="Timsy T."/>
            <person name="Behrendt U."/>
            <person name="Ulrich A."/>
            <person name="Spanner T."/>
            <person name="Foesel B.U."/>
            <person name="Horn M.A."/>
            <person name="Kolb S."/>
        </authorList>
    </citation>
    <scope>NUCLEOTIDE SEQUENCE [LARGE SCALE GENOMIC DNA]</scope>
    <source>
        <strain evidence="2 3">H4-D09</strain>
        <plasmid evidence="2 3">p1</plasmid>
    </source>
</reference>
<feature type="domain" description="Methylene-tetrahydrofolate reductase C-terminal-like" evidence="1">
    <location>
        <begin position="83"/>
        <end position="168"/>
    </location>
</feature>
<gene>
    <name evidence="2" type="ORF">JWJ88_12640</name>
</gene>
<dbReference type="InterPro" id="IPR022026">
    <property type="entry name" value="DUF5981"/>
</dbReference>
<keyword evidence="3" id="KW-1185">Reference proteome</keyword>
<geneLocation type="plasmid" evidence="2 3">
    <name>p1</name>
</geneLocation>
<dbReference type="Proteomes" id="UP000663629">
    <property type="component" value="Plasmid p1"/>
</dbReference>
<keyword evidence="2" id="KW-0614">Plasmid</keyword>
<name>A0ABX7JJC5_9RHOB</name>
<dbReference type="Pfam" id="PF12225">
    <property type="entry name" value="DUF5981"/>
    <property type="match status" value="1"/>
</dbReference>
<accession>A0ABX7JJC5</accession>